<dbReference type="NCBIfam" id="NF009239">
    <property type="entry name" value="PRK12595.1"/>
    <property type="match status" value="1"/>
</dbReference>
<dbReference type="SUPFAM" id="SSF51569">
    <property type="entry name" value="Aldolase"/>
    <property type="match status" value="1"/>
</dbReference>
<evidence type="ECO:0000256" key="1">
    <source>
        <dbReference type="ARBA" id="ARBA00022679"/>
    </source>
</evidence>
<gene>
    <name evidence="4" type="primary">aroF</name>
    <name evidence="4" type="ORF">ENU08_00110</name>
    <name evidence="3" type="ORF">ENU41_03435</name>
</gene>
<dbReference type="InterPro" id="IPR013785">
    <property type="entry name" value="Aldolase_TIM"/>
</dbReference>
<dbReference type="Gene3D" id="3.20.20.70">
    <property type="entry name" value="Aldolase class I"/>
    <property type="match status" value="1"/>
</dbReference>
<comment type="caution">
    <text evidence="4">The sequence shown here is derived from an EMBL/GenBank/DDBJ whole genome shotgun (WGS) entry which is preliminary data.</text>
</comment>
<dbReference type="InterPro" id="IPR006268">
    <property type="entry name" value="DAHP_syn_2"/>
</dbReference>
<dbReference type="EMBL" id="DTCK01000019">
    <property type="protein sequence ID" value="HGQ35714.1"/>
    <property type="molecule type" value="Genomic_DNA"/>
</dbReference>
<feature type="domain" description="DAHP synthetase I/KDSA" evidence="2">
    <location>
        <begin position="83"/>
        <end position="320"/>
    </location>
</feature>
<dbReference type="EC" id="2.5.1.54" evidence="4"/>
<dbReference type="GO" id="GO:0009073">
    <property type="term" value="P:aromatic amino acid family biosynthetic process"/>
    <property type="evidence" value="ECO:0007669"/>
    <property type="project" value="InterPro"/>
</dbReference>
<sequence>MMFLIRSGRDGSRVIEVVKSRSASYKVVDNYGRRIIIAWPDKLVEDIVDEDVELKVKPKRKFYLVSNEWKSKTVFDVDGVEVGGKRVVVIAGPCAVEDYEQMLEVAKAVKRVGGAMIRGGAYKPRTSPYSFQGLGVEGLKILKKVKEAVGLPIVSEVMDTRNLGLVAEYIDMLQIGARNAQNFVLLREVGKLRKPVLLKRGFGLTVEEWLLSAEYILAEGNGSVALCERGIRTFENSTRFTIDIGGMVAAKGMTHLPVGADPSHPAGKKEYVEALALAAIAAGADIVMVEVHPEPGNAMSDSEQQLTVKEFEILMEKIKAVATAVGRSI</sequence>
<evidence type="ECO:0000259" key="2">
    <source>
        <dbReference type="Pfam" id="PF00793"/>
    </source>
</evidence>
<reference evidence="4" key="1">
    <citation type="journal article" date="2020" name="mSystems">
        <title>Genome- and Community-Level Interaction Insights into Carbon Utilization and Element Cycling Functions of Hydrothermarchaeota in Hydrothermal Sediment.</title>
        <authorList>
            <person name="Zhou Z."/>
            <person name="Liu Y."/>
            <person name="Xu W."/>
            <person name="Pan J."/>
            <person name="Luo Z.H."/>
            <person name="Li M."/>
        </authorList>
    </citation>
    <scope>NUCLEOTIDE SEQUENCE [LARGE SCALE GENOMIC DNA]</scope>
    <source>
        <strain evidence="4">SpSt-637</strain>
        <strain evidence="3">SpSt-667</strain>
    </source>
</reference>
<dbReference type="PANTHER" id="PTHR43018">
    <property type="entry name" value="PHOSPHO-2-DEHYDRO-3-DEOXYHEPTONATE ALDOLASE"/>
    <property type="match status" value="1"/>
</dbReference>
<accession>A0A7C4NIN3</accession>
<dbReference type="GO" id="GO:0016832">
    <property type="term" value="F:aldehyde-lyase activity"/>
    <property type="evidence" value="ECO:0007669"/>
    <property type="project" value="InterPro"/>
</dbReference>
<dbReference type="NCBIfam" id="TIGR01361">
    <property type="entry name" value="DAHP_synth_Bsub"/>
    <property type="match status" value="1"/>
</dbReference>
<proteinExistence type="predicted"/>
<dbReference type="PANTHER" id="PTHR43018:SF2">
    <property type="entry name" value="PHOSPHO-2-DEHYDRO-3-DEOXYHEPTONATE ALDOLASE"/>
    <property type="match status" value="1"/>
</dbReference>
<dbReference type="InterPro" id="IPR006218">
    <property type="entry name" value="DAHP1/KDSA"/>
</dbReference>
<dbReference type="AlphaFoldDB" id="A0A7C4NIN3"/>
<dbReference type="Pfam" id="PF00793">
    <property type="entry name" value="DAHP_synth_1"/>
    <property type="match status" value="1"/>
</dbReference>
<dbReference type="NCBIfam" id="NF006421">
    <property type="entry name" value="PRK08673.1"/>
    <property type="match status" value="1"/>
</dbReference>
<dbReference type="EMBL" id="DTBD01000003">
    <property type="protein sequence ID" value="HGQ63643.1"/>
    <property type="molecule type" value="Genomic_DNA"/>
</dbReference>
<dbReference type="GO" id="GO:0003849">
    <property type="term" value="F:3-deoxy-7-phosphoheptulonate synthase activity"/>
    <property type="evidence" value="ECO:0007669"/>
    <property type="project" value="UniProtKB-EC"/>
</dbReference>
<evidence type="ECO:0000313" key="4">
    <source>
        <dbReference type="EMBL" id="HGQ63643.1"/>
    </source>
</evidence>
<organism evidence="4">
    <name type="scientific">Ignisphaera aggregans</name>
    <dbReference type="NCBI Taxonomy" id="334771"/>
    <lineage>
        <taxon>Archaea</taxon>
        <taxon>Thermoproteota</taxon>
        <taxon>Thermoprotei</taxon>
        <taxon>Desulfurococcales</taxon>
        <taxon>Desulfurococcaceae</taxon>
        <taxon>Ignisphaera</taxon>
    </lineage>
</organism>
<dbReference type="InterPro" id="IPR052899">
    <property type="entry name" value="Class-I_DAHP_synthase"/>
</dbReference>
<name>A0A7C4NIN3_9CREN</name>
<evidence type="ECO:0000313" key="3">
    <source>
        <dbReference type="EMBL" id="HGQ35714.1"/>
    </source>
</evidence>
<protein>
    <submittedName>
        <fullName evidence="4">3-deoxy-7-phosphoheptulonate synthase</fullName>
        <ecNumber evidence="4">2.5.1.54</ecNumber>
    </submittedName>
</protein>
<keyword evidence="1 4" id="KW-0808">Transferase</keyword>